<accession>A0A9X2D287</accession>
<name>A0A9X2D287_9GAMM</name>
<gene>
    <name evidence="1" type="ORF">LOX96_13460</name>
</gene>
<dbReference type="Gene3D" id="3.30.70.1290">
    <property type="entry name" value="Transposase IS200-like"/>
    <property type="match status" value="1"/>
</dbReference>
<comment type="caution">
    <text evidence="1">The sequence shown here is derived from an EMBL/GenBank/DDBJ whole genome shotgun (WGS) entry which is preliminary data.</text>
</comment>
<dbReference type="GO" id="GO:0004803">
    <property type="term" value="F:transposase activity"/>
    <property type="evidence" value="ECO:0007669"/>
    <property type="project" value="InterPro"/>
</dbReference>
<dbReference type="RefSeq" id="WP_250423022.1">
    <property type="nucleotide sequence ID" value="NZ_JAJKBJ010000019.1"/>
</dbReference>
<dbReference type="AlphaFoldDB" id="A0A9X2D287"/>
<evidence type="ECO:0000313" key="1">
    <source>
        <dbReference type="EMBL" id="MCL9685108.1"/>
    </source>
</evidence>
<evidence type="ECO:0008006" key="3">
    <source>
        <dbReference type="Google" id="ProtNLM"/>
    </source>
</evidence>
<protein>
    <recommendedName>
        <fullName evidence="3">Transposase</fullName>
    </recommendedName>
</protein>
<keyword evidence="2" id="KW-1185">Reference proteome</keyword>
<dbReference type="GO" id="GO:0006313">
    <property type="term" value="P:DNA transposition"/>
    <property type="evidence" value="ECO:0007669"/>
    <property type="project" value="InterPro"/>
</dbReference>
<sequence length="58" mass="6678">MNHILYNPVKHGYVSKPSEWPFSSIHRDTRLGKISKDWSYTGDFLDGSLGEYLLSGYL</sequence>
<dbReference type="InterPro" id="IPR036515">
    <property type="entry name" value="Transposase_17_sf"/>
</dbReference>
<dbReference type="EMBL" id="JAJKBJ010000019">
    <property type="protein sequence ID" value="MCL9685108.1"/>
    <property type="molecule type" value="Genomic_DNA"/>
</dbReference>
<evidence type="ECO:0000313" key="2">
    <source>
        <dbReference type="Proteomes" id="UP001139721"/>
    </source>
</evidence>
<reference evidence="1" key="1">
    <citation type="submission" date="2021-11" db="EMBL/GenBank/DDBJ databases">
        <title>Legionella maioricencis sp. nov., a new species isolated from hot water samples in Mallorca.</title>
        <authorList>
            <person name="Crespi S."/>
            <person name="Drasar V."/>
            <person name="Salva-Serra F."/>
            <person name="Jaen-Luchoro D."/>
            <person name="Pineiro-Iglesias B."/>
            <person name="Aliaga F."/>
            <person name="Fernandez-Juarez V."/>
            <person name="Coll G."/>
            <person name="Moore E.R.B."/>
            <person name="Bennasar-Figueras A."/>
        </authorList>
    </citation>
    <scope>NUCLEOTIDE SEQUENCE</scope>
    <source>
        <strain evidence="1">HCPI-6</strain>
    </source>
</reference>
<dbReference type="GO" id="GO:0003677">
    <property type="term" value="F:DNA binding"/>
    <property type="evidence" value="ECO:0007669"/>
    <property type="project" value="InterPro"/>
</dbReference>
<organism evidence="1 2">
    <name type="scientific">Legionella maioricensis</name>
    <dbReference type="NCBI Taxonomy" id="2896528"/>
    <lineage>
        <taxon>Bacteria</taxon>
        <taxon>Pseudomonadati</taxon>
        <taxon>Pseudomonadota</taxon>
        <taxon>Gammaproteobacteria</taxon>
        <taxon>Legionellales</taxon>
        <taxon>Legionellaceae</taxon>
        <taxon>Legionella</taxon>
    </lineage>
</organism>
<proteinExistence type="predicted"/>
<dbReference type="Proteomes" id="UP001139721">
    <property type="component" value="Unassembled WGS sequence"/>
</dbReference>